<feature type="chain" id="PRO_5039916328" evidence="5">
    <location>
        <begin position="20"/>
        <end position="709"/>
    </location>
</feature>
<dbReference type="SMART" id="SM00369">
    <property type="entry name" value="LRR_TYP"/>
    <property type="match status" value="6"/>
</dbReference>
<dbReference type="SMART" id="SM00365">
    <property type="entry name" value="LRR_SD22"/>
    <property type="match status" value="4"/>
</dbReference>
<feature type="transmembrane region" description="Helical" evidence="4">
    <location>
        <begin position="653"/>
        <end position="672"/>
    </location>
</feature>
<proteinExistence type="predicted"/>
<dbReference type="PANTHER" id="PTHR24369:SF213">
    <property type="entry name" value="INSULIN LIKE GROWTH FACTOR BINDING PROTEIN ACID LABILE SUBUNIT"/>
    <property type="match status" value="1"/>
</dbReference>
<dbReference type="EMBL" id="JADBJN010000003">
    <property type="protein sequence ID" value="KAG5670417.1"/>
    <property type="molecule type" value="Genomic_DNA"/>
</dbReference>
<dbReference type="Proteomes" id="UP001107558">
    <property type="component" value="Chromosome 3"/>
</dbReference>
<evidence type="ECO:0000256" key="1">
    <source>
        <dbReference type="ARBA" id="ARBA00022614"/>
    </source>
</evidence>
<keyword evidence="7" id="KW-1185">Reference proteome</keyword>
<keyword evidence="4" id="KW-0812">Transmembrane</keyword>
<evidence type="ECO:0000256" key="5">
    <source>
        <dbReference type="SAM" id="SignalP"/>
    </source>
</evidence>
<evidence type="ECO:0000256" key="4">
    <source>
        <dbReference type="SAM" id="Phobius"/>
    </source>
</evidence>
<dbReference type="OrthoDB" id="676979at2759"/>
<evidence type="ECO:0000256" key="3">
    <source>
        <dbReference type="SAM" id="Coils"/>
    </source>
</evidence>
<dbReference type="Pfam" id="PF13855">
    <property type="entry name" value="LRR_8"/>
    <property type="match status" value="1"/>
</dbReference>
<evidence type="ECO:0000313" key="7">
    <source>
        <dbReference type="Proteomes" id="UP001107558"/>
    </source>
</evidence>
<dbReference type="InterPro" id="IPR001611">
    <property type="entry name" value="Leu-rich_rpt"/>
</dbReference>
<evidence type="ECO:0000256" key="2">
    <source>
        <dbReference type="ARBA" id="ARBA00022737"/>
    </source>
</evidence>
<evidence type="ECO:0000313" key="6">
    <source>
        <dbReference type="EMBL" id="KAG5670417.1"/>
    </source>
</evidence>
<keyword evidence="3" id="KW-0175">Coiled coil</keyword>
<sequence>MKGFKLIFIIFLLHRTTNGINFQNYFPQFQCSENYCEINDVSQNLQEIYNQLASYEFEYSLNNNNYNCRNYGRQYCQIMREKFEQYTELKFVNSQFEKFSSGDNQKFNHVKKLSAVAVQLVELNRDDLKPFKSLEELDLSKNNITKLNNLFLLHVTSLRVLNLKSNQIATIDTLAFDESNTNLNYLDLSFNKLTEINENLFEILGKSEFSELLLHNNKIEKIIPSTTAIESSREFKKLTVNDNKLKSFIYNCSKIDNLELDNNQLETFEVSDCSVKNLNLNNNNLISLKISTVDDLKISNNIKLQELTLNAIDLKSLEMENLQNKLLSYDTLRNATKLTKLNAANTFLGPLKINTLAEMNSLQILNLSKTGLTHIEYGMFSHQRQVTVLDISGNELESININMFGSLKNLQTLAIKNNNLTKFEHVENIKEIFPSLQIIYIDGNHWNCSYLANLLKIFSEKSIEVEPPINPVKNSPNVLGIQCMTAAQSKIQTINVNEANETISKKLNEIIDQINEDKTKRENHKFDADVMKSEIFSIQKEILEIKTKIVKIEMNENLKHASSSNSSVDMNAIKNMMEQLNNITLDRQEIAYDQLVNKINEQGIEIKSLKIEIERSKNTAPMLLKTPEREQMFHPVHYANLNDVQNGTKTTEFLLIIVITSLFIIIAIFGYIKLKKSLHAQKNSMMRVRARSTNTMNTSIELPFDDDKN</sequence>
<dbReference type="PANTHER" id="PTHR24369">
    <property type="entry name" value="ANTIGEN BSP, PUTATIVE-RELATED"/>
    <property type="match status" value="1"/>
</dbReference>
<protein>
    <submittedName>
        <fullName evidence="6">Uncharacterized protein</fullName>
    </submittedName>
</protein>
<feature type="coiled-coil region" evidence="3">
    <location>
        <begin position="592"/>
        <end position="619"/>
    </location>
</feature>
<dbReference type="InterPro" id="IPR050541">
    <property type="entry name" value="LRR_TM_domain-containing"/>
</dbReference>
<accession>A0A9J6BKL4</accession>
<gene>
    <name evidence="6" type="ORF">PVAND_000683</name>
</gene>
<keyword evidence="4" id="KW-0472">Membrane</keyword>
<keyword evidence="1" id="KW-0433">Leucine-rich repeat</keyword>
<comment type="caution">
    <text evidence="6">The sequence shown here is derived from an EMBL/GenBank/DDBJ whole genome shotgun (WGS) entry which is preliminary data.</text>
</comment>
<keyword evidence="2" id="KW-0677">Repeat</keyword>
<name>A0A9J6BKL4_POLVA</name>
<reference evidence="6" key="1">
    <citation type="submission" date="2021-03" db="EMBL/GenBank/DDBJ databases">
        <title>Chromosome level genome of the anhydrobiotic midge Polypedilum vanderplanki.</title>
        <authorList>
            <person name="Yoshida Y."/>
            <person name="Kikawada T."/>
            <person name="Gusev O."/>
        </authorList>
    </citation>
    <scope>NUCLEOTIDE SEQUENCE</scope>
    <source>
        <strain evidence="6">NIAS01</strain>
        <tissue evidence="6">Whole body or cell culture</tissue>
    </source>
</reference>
<feature type="signal peptide" evidence="5">
    <location>
        <begin position="1"/>
        <end position="19"/>
    </location>
</feature>
<dbReference type="AlphaFoldDB" id="A0A9J6BKL4"/>
<dbReference type="InterPro" id="IPR003591">
    <property type="entry name" value="Leu-rich_rpt_typical-subtyp"/>
</dbReference>
<dbReference type="PROSITE" id="PS51450">
    <property type="entry name" value="LRR"/>
    <property type="match status" value="3"/>
</dbReference>
<keyword evidence="5" id="KW-0732">Signal</keyword>
<organism evidence="6 7">
    <name type="scientific">Polypedilum vanderplanki</name>
    <name type="common">Sleeping chironomid midge</name>
    <dbReference type="NCBI Taxonomy" id="319348"/>
    <lineage>
        <taxon>Eukaryota</taxon>
        <taxon>Metazoa</taxon>
        <taxon>Ecdysozoa</taxon>
        <taxon>Arthropoda</taxon>
        <taxon>Hexapoda</taxon>
        <taxon>Insecta</taxon>
        <taxon>Pterygota</taxon>
        <taxon>Neoptera</taxon>
        <taxon>Endopterygota</taxon>
        <taxon>Diptera</taxon>
        <taxon>Nematocera</taxon>
        <taxon>Chironomoidea</taxon>
        <taxon>Chironomidae</taxon>
        <taxon>Chironominae</taxon>
        <taxon>Polypedilum</taxon>
        <taxon>Polypedilum</taxon>
    </lineage>
</organism>
<dbReference type="SUPFAM" id="SSF52058">
    <property type="entry name" value="L domain-like"/>
    <property type="match status" value="1"/>
</dbReference>
<keyword evidence="4" id="KW-1133">Transmembrane helix</keyword>
<dbReference type="InterPro" id="IPR032675">
    <property type="entry name" value="LRR_dom_sf"/>
</dbReference>
<dbReference type="Gene3D" id="3.80.10.10">
    <property type="entry name" value="Ribonuclease Inhibitor"/>
    <property type="match status" value="2"/>
</dbReference>
<dbReference type="GO" id="GO:0005886">
    <property type="term" value="C:plasma membrane"/>
    <property type="evidence" value="ECO:0007669"/>
    <property type="project" value="TreeGrafter"/>
</dbReference>